<protein>
    <submittedName>
        <fullName evidence="9">Pitrilysin family protein</fullName>
    </submittedName>
</protein>
<keyword evidence="5" id="KW-0482">Metalloprotease</keyword>
<comment type="similarity">
    <text evidence="1">Belongs to the peptidase M16 family.</text>
</comment>
<dbReference type="EMBL" id="JBBMFL010000014">
    <property type="protein sequence ID" value="MEQ2545610.1"/>
    <property type="molecule type" value="Genomic_DNA"/>
</dbReference>
<keyword evidence="3" id="KW-0378">Hydrolase</keyword>
<evidence type="ECO:0000256" key="4">
    <source>
        <dbReference type="ARBA" id="ARBA00022833"/>
    </source>
</evidence>
<evidence type="ECO:0000313" key="10">
    <source>
        <dbReference type="Proteomes" id="UP001460202"/>
    </source>
</evidence>
<dbReference type="Proteomes" id="UP001460202">
    <property type="component" value="Unassembled WGS sequence"/>
</dbReference>
<keyword evidence="10" id="KW-1185">Reference proteome</keyword>
<dbReference type="PANTHER" id="PTHR43690">
    <property type="entry name" value="NARDILYSIN"/>
    <property type="match status" value="1"/>
</dbReference>
<dbReference type="InterPro" id="IPR007863">
    <property type="entry name" value="Peptidase_M16_C"/>
</dbReference>
<evidence type="ECO:0000256" key="5">
    <source>
        <dbReference type="ARBA" id="ARBA00023049"/>
    </source>
</evidence>
<dbReference type="RefSeq" id="WP_278965035.1">
    <property type="nucleotide sequence ID" value="NZ_JBBMFL010000014.1"/>
</dbReference>
<name>A0ABV1GYZ1_9BACT</name>
<keyword evidence="4" id="KW-0862">Zinc</keyword>
<evidence type="ECO:0000256" key="2">
    <source>
        <dbReference type="ARBA" id="ARBA00022670"/>
    </source>
</evidence>
<dbReference type="Pfam" id="PF05193">
    <property type="entry name" value="Peptidase_M16_C"/>
    <property type="match status" value="1"/>
</dbReference>
<feature type="domain" description="Peptidase M16 C-terminal" evidence="8">
    <location>
        <begin position="168"/>
        <end position="344"/>
    </location>
</feature>
<reference evidence="9 10" key="1">
    <citation type="submission" date="2024-03" db="EMBL/GenBank/DDBJ databases">
        <title>Human intestinal bacterial collection.</title>
        <authorList>
            <person name="Pauvert C."/>
            <person name="Hitch T.C.A."/>
            <person name="Clavel T."/>
        </authorList>
    </citation>
    <scope>NUCLEOTIDE SEQUENCE [LARGE SCALE GENOMIC DNA]</scope>
    <source>
        <strain evidence="9 10">CLA-KB-H122</strain>
    </source>
</reference>
<comment type="caution">
    <text evidence="9">The sequence shown here is derived from an EMBL/GenBank/DDBJ whole genome shotgun (WGS) entry which is preliminary data.</text>
</comment>
<dbReference type="InterPro" id="IPR011249">
    <property type="entry name" value="Metalloenz_LuxS/M16"/>
</dbReference>
<sequence>MIPYTKKILPNGLTVVVNRDRASKLAAVNILYKVGARNEDPRRTGFAHLFEHLMFRGTREIPNFDLPVQMASGDNNAFTNNDYTDFYITLPKDNLETALWLESDRMEGLDITPAKLEAEKKVVIEEFRQRYLNQPYGDQTMLLRGLAYKVHPYRWAAIGLTTDHIAEATLEDVEAFYRTHYRPSNAVLSISADIEEERMLELAEKWFAPLADRPADAAPIPQEPAQTEARREEVERDVPAPTVTVAYHMGGRTDAGFYTADLVSDLLAGGDSGRLYTHLVKERRLLSSVNAYVTGDVDPGLFVFTGQLLPGVTPGEAEAAFREEIETLQTASAAAREIEKVKNKFEANTLFGELNVMNKAMNLGFYEMLGDLALINREVGLYRAVGDDDIRSFSSRTFRPENSSTLIYNTKK</sequence>
<proteinExistence type="inferred from homology"/>
<evidence type="ECO:0000259" key="8">
    <source>
        <dbReference type="Pfam" id="PF05193"/>
    </source>
</evidence>
<evidence type="ECO:0000313" key="9">
    <source>
        <dbReference type="EMBL" id="MEQ2545610.1"/>
    </source>
</evidence>
<feature type="domain" description="Peptidase M16 N-terminal" evidence="7">
    <location>
        <begin position="15"/>
        <end position="128"/>
    </location>
</feature>
<evidence type="ECO:0000256" key="6">
    <source>
        <dbReference type="SAM" id="MobiDB-lite"/>
    </source>
</evidence>
<dbReference type="Pfam" id="PF00675">
    <property type="entry name" value="Peptidase_M16"/>
    <property type="match status" value="1"/>
</dbReference>
<evidence type="ECO:0000256" key="1">
    <source>
        <dbReference type="ARBA" id="ARBA00007261"/>
    </source>
</evidence>
<accession>A0ABV1GYZ1</accession>
<evidence type="ECO:0000256" key="3">
    <source>
        <dbReference type="ARBA" id="ARBA00022801"/>
    </source>
</evidence>
<organism evidence="9 10">
    <name type="scientific">Alistipes intestinihominis</name>
    <dbReference type="NCBI Taxonomy" id="3133172"/>
    <lineage>
        <taxon>Bacteria</taxon>
        <taxon>Pseudomonadati</taxon>
        <taxon>Bacteroidota</taxon>
        <taxon>Bacteroidia</taxon>
        <taxon>Bacteroidales</taxon>
        <taxon>Rikenellaceae</taxon>
        <taxon>Alistipes</taxon>
    </lineage>
</organism>
<feature type="region of interest" description="Disordered" evidence="6">
    <location>
        <begin position="215"/>
        <end position="236"/>
    </location>
</feature>
<dbReference type="InterPro" id="IPR050626">
    <property type="entry name" value="Peptidase_M16"/>
</dbReference>
<dbReference type="InterPro" id="IPR011765">
    <property type="entry name" value="Pept_M16_N"/>
</dbReference>
<dbReference type="Gene3D" id="3.30.830.10">
    <property type="entry name" value="Metalloenzyme, LuxS/M16 peptidase-like"/>
    <property type="match status" value="2"/>
</dbReference>
<dbReference type="PANTHER" id="PTHR43690:SF17">
    <property type="entry name" value="PROTEIN YHJJ"/>
    <property type="match status" value="1"/>
</dbReference>
<keyword evidence="2" id="KW-0645">Protease</keyword>
<gene>
    <name evidence="9" type="ORF">WMO46_11715</name>
</gene>
<dbReference type="SUPFAM" id="SSF63411">
    <property type="entry name" value="LuxS/MPP-like metallohydrolase"/>
    <property type="match status" value="2"/>
</dbReference>
<evidence type="ECO:0000259" key="7">
    <source>
        <dbReference type="Pfam" id="PF00675"/>
    </source>
</evidence>